<keyword evidence="4" id="KW-0539">Nucleus</keyword>
<keyword evidence="8" id="KW-1185">Reference proteome</keyword>
<dbReference type="Pfam" id="PF02724">
    <property type="entry name" value="CDC45"/>
    <property type="match status" value="1"/>
</dbReference>
<sequence length="683" mass="75853">MPLLQPPAPDLRPSQLTYVDGYQSIVSRVRRKGGSGSGGVVIFVGVDVDGLLASRILASLFRQDDVPYRVVPIGGYSELEAKRDEVVASEELHTLILLSLGSLLNLSEYFDLPPTCHLHIIDAHRPWNLDNLFGVDVDVDGEDGTGQGRLWVWGDGDEGRLEGVKKSWEALEYAPSDSDDSDDDDEDSEEEDEDDEDDDEEEEGDSDEENHVGEGRIGKRKRTGSAGPKKKRRDDDDDRNAHIERVNKYYHAGTHYGASVGFTVYLLATVLERADNDLLWLAILAVTYQYVAAQIDRDKYEEHHELLGDEVARLNPPMPAGVPDADNRSIAPTDELRFALVRHWNLYDAMLHSNYIASRLKIWKEKGRKQLQGLLAKMGFSLQQCQQAYAHMDRSLKRDLPGKLESIAPEYGLVELVYPSFGRAFGFQMALLSAADAVEGLEALLEAAKGIRMEIEVDGGKGGGEWFGGMRTWSLDANGNGDVPAAEELETLEQDRAAPKIHNWHVQNFWTSYDACDDIVLLGKSLQLAKSLHRAIIRQGSAILDKTAIRPLRTFRFAAVREGPDLRVFCHPAPLSRLALWLVDATRHAWNKSDVKQGKKAAANPFVVACLNEDRGTFLVVGVTAAKEYGDVRKNKFGLAFQQAAEESGATYKHDMFDTSVVEVAEQDLKAFIEALQLHSAEA</sequence>
<keyword evidence="5" id="KW-0131">Cell cycle</keyword>
<dbReference type="STRING" id="105984.A0A427Y9W1"/>
<dbReference type="GO" id="GO:0003682">
    <property type="term" value="F:chromatin binding"/>
    <property type="evidence" value="ECO:0007669"/>
    <property type="project" value="TreeGrafter"/>
</dbReference>
<dbReference type="RefSeq" id="XP_028480101.1">
    <property type="nucleotide sequence ID" value="XM_028616244.1"/>
</dbReference>
<feature type="region of interest" description="Disordered" evidence="6">
    <location>
        <begin position="171"/>
        <end position="240"/>
    </location>
</feature>
<dbReference type="GO" id="GO:0000727">
    <property type="term" value="P:double-strand break repair via break-induced replication"/>
    <property type="evidence" value="ECO:0007669"/>
    <property type="project" value="TreeGrafter"/>
</dbReference>
<keyword evidence="3" id="KW-0235">DNA replication</keyword>
<dbReference type="GO" id="GO:0003697">
    <property type="term" value="F:single-stranded DNA binding"/>
    <property type="evidence" value="ECO:0007669"/>
    <property type="project" value="TreeGrafter"/>
</dbReference>
<feature type="compositionally biased region" description="Acidic residues" evidence="6">
    <location>
        <begin position="177"/>
        <end position="208"/>
    </location>
</feature>
<dbReference type="PANTHER" id="PTHR10507:SF0">
    <property type="entry name" value="CELL DIVISION CONTROL PROTEIN 45 HOMOLOG"/>
    <property type="match status" value="1"/>
</dbReference>
<evidence type="ECO:0000256" key="1">
    <source>
        <dbReference type="ARBA" id="ARBA00004123"/>
    </source>
</evidence>
<protein>
    <recommendedName>
        <fullName evidence="9">Cell division control protein 45</fullName>
    </recommendedName>
</protein>
<organism evidence="7 8">
    <name type="scientific">Apiotrichum porosum</name>
    <dbReference type="NCBI Taxonomy" id="105984"/>
    <lineage>
        <taxon>Eukaryota</taxon>
        <taxon>Fungi</taxon>
        <taxon>Dikarya</taxon>
        <taxon>Basidiomycota</taxon>
        <taxon>Agaricomycotina</taxon>
        <taxon>Tremellomycetes</taxon>
        <taxon>Trichosporonales</taxon>
        <taxon>Trichosporonaceae</taxon>
        <taxon>Apiotrichum</taxon>
    </lineage>
</organism>
<dbReference type="OrthoDB" id="10258882at2759"/>
<dbReference type="GO" id="GO:0031261">
    <property type="term" value="C:DNA replication preinitiation complex"/>
    <property type="evidence" value="ECO:0007669"/>
    <property type="project" value="TreeGrafter"/>
</dbReference>
<dbReference type="Proteomes" id="UP000279236">
    <property type="component" value="Unassembled WGS sequence"/>
</dbReference>
<proteinExistence type="inferred from homology"/>
<comment type="caution">
    <text evidence="7">The sequence shown here is derived from an EMBL/GenBank/DDBJ whole genome shotgun (WGS) entry which is preliminary data.</text>
</comment>
<dbReference type="GO" id="GO:0003688">
    <property type="term" value="F:DNA replication origin binding"/>
    <property type="evidence" value="ECO:0007669"/>
    <property type="project" value="TreeGrafter"/>
</dbReference>
<evidence type="ECO:0000313" key="7">
    <source>
        <dbReference type="EMBL" id="RSH87893.1"/>
    </source>
</evidence>
<dbReference type="PANTHER" id="PTHR10507">
    <property type="entry name" value="CDC45-RELATED PROTEIN"/>
    <property type="match status" value="1"/>
</dbReference>
<evidence type="ECO:0000256" key="2">
    <source>
        <dbReference type="ARBA" id="ARBA00010727"/>
    </source>
</evidence>
<feature type="compositionally biased region" description="Basic residues" evidence="6">
    <location>
        <begin position="218"/>
        <end position="232"/>
    </location>
</feature>
<comment type="subcellular location">
    <subcellularLocation>
        <location evidence="1">Nucleus</location>
    </subcellularLocation>
</comment>
<dbReference type="InterPro" id="IPR003874">
    <property type="entry name" value="CDC45"/>
</dbReference>
<dbReference type="GO" id="GO:0006270">
    <property type="term" value="P:DNA replication initiation"/>
    <property type="evidence" value="ECO:0007669"/>
    <property type="project" value="InterPro"/>
</dbReference>
<dbReference type="EMBL" id="RSCE01000001">
    <property type="protein sequence ID" value="RSH87893.1"/>
    <property type="molecule type" value="Genomic_DNA"/>
</dbReference>
<gene>
    <name evidence="7" type="ORF">EHS24_000411</name>
</gene>
<dbReference type="GO" id="GO:1902977">
    <property type="term" value="P:mitotic DNA replication preinitiation complex assembly"/>
    <property type="evidence" value="ECO:0007669"/>
    <property type="project" value="TreeGrafter"/>
</dbReference>
<evidence type="ECO:0008006" key="9">
    <source>
        <dbReference type="Google" id="ProtNLM"/>
    </source>
</evidence>
<accession>A0A427Y9W1</accession>
<evidence type="ECO:0000256" key="5">
    <source>
        <dbReference type="ARBA" id="ARBA00023306"/>
    </source>
</evidence>
<evidence type="ECO:0000313" key="8">
    <source>
        <dbReference type="Proteomes" id="UP000279236"/>
    </source>
</evidence>
<evidence type="ECO:0000256" key="4">
    <source>
        <dbReference type="ARBA" id="ARBA00023242"/>
    </source>
</evidence>
<evidence type="ECO:0000256" key="6">
    <source>
        <dbReference type="SAM" id="MobiDB-lite"/>
    </source>
</evidence>
<name>A0A427Y9W1_9TREE</name>
<reference evidence="7 8" key="1">
    <citation type="submission" date="2018-11" db="EMBL/GenBank/DDBJ databases">
        <title>Genome sequence of Apiotrichum porosum DSM 27194.</title>
        <authorList>
            <person name="Aliyu H."/>
            <person name="Gorte O."/>
            <person name="Ochsenreither K."/>
        </authorList>
    </citation>
    <scope>NUCLEOTIDE SEQUENCE [LARGE SCALE GENOMIC DNA]</scope>
    <source>
        <strain evidence="7 8">DSM 27194</strain>
    </source>
</reference>
<comment type="similarity">
    <text evidence="2">Belongs to the CDC45 family.</text>
</comment>
<dbReference type="AlphaFoldDB" id="A0A427Y9W1"/>
<evidence type="ECO:0000256" key="3">
    <source>
        <dbReference type="ARBA" id="ARBA00022705"/>
    </source>
</evidence>
<dbReference type="GeneID" id="39584954"/>